<dbReference type="Gene3D" id="3.30.360.10">
    <property type="entry name" value="Dihydrodipicolinate Reductase, domain 2"/>
    <property type="match status" value="1"/>
</dbReference>
<evidence type="ECO:0000256" key="5">
    <source>
        <dbReference type="ARBA" id="ARBA00022857"/>
    </source>
</evidence>
<protein>
    <recommendedName>
        <fullName evidence="3">glucose-6-phosphate dehydrogenase (NADP(+))</fullName>
        <ecNumber evidence="3">1.1.1.49</ecNumber>
    </recommendedName>
</protein>
<dbReference type="InterPro" id="IPR022674">
    <property type="entry name" value="G6P_DH_NAD-bd"/>
</dbReference>
<comment type="caution">
    <text evidence="11">The sequence shown here is derived from an EMBL/GenBank/DDBJ whole genome shotgun (WGS) entry which is preliminary data.</text>
</comment>
<proteinExistence type="inferred from homology"/>
<organism evidence="11 12">
    <name type="scientific">Adiantum capillus-veneris</name>
    <name type="common">Maidenhair fern</name>
    <dbReference type="NCBI Taxonomy" id="13818"/>
    <lineage>
        <taxon>Eukaryota</taxon>
        <taxon>Viridiplantae</taxon>
        <taxon>Streptophyta</taxon>
        <taxon>Embryophyta</taxon>
        <taxon>Tracheophyta</taxon>
        <taxon>Polypodiopsida</taxon>
        <taxon>Polypodiidae</taxon>
        <taxon>Polypodiales</taxon>
        <taxon>Pteridineae</taxon>
        <taxon>Pteridaceae</taxon>
        <taxon>Vittarioideae</taxon>
        <taxon>Adiantum</taxon>
    </lineage>
</organism>
<dbReference type="InterPro" id="IPR036291">
    <property type="entry name" value="NAD(P)-bd_dom_sf"/>
</dbReference>
<dbReference type="Pfam" id="PF00479">
    <property type="entry name" value="G6PD_N"/>
    <property type="match status" value="1"/>
</dbReference>
<keyword evidence="6" id="KW-0560">Oxidoreductase</keyword>
<dbReference type="GO" id="GO:0004345">
    <property type="term" value="F:glucose-6-phosphate dehydrogenase activity"/>
    <property type="evidence" value="ECO:0007669"/>
    <property type="project" value="UniProtKB-EC"/>
</dbReference>
<dbReference type="GO" id="GO:0006006">
    <property type="term" value="P:glucose metabolic process"/>
    <property type="evidence" value="ECO:0007669"/>
    <property type="project" value="UniProtKB-KW"/>
</dbReference>
<keyword evidence="7" id="KW-0119">Carbohydrate metabolism</keyword>
<feature type="compositionally biased region" description="Polar residues" evidence="8">
    <location>
        <begin position="63"/>
        <end position="80"/>
    </location>
</feature>
<dbReference type="EC" id="1.1.1.49" evidence="3"/>
<evidence type="ECO:0000256" key="8">
    <source>
        <dbReference type="SAM" id="MobiDB-lite"/>
    </source>
</evidence>
<dbReference type="GO" id="GO:0005829">
    <property type="term" value="C:cytosol"/>
    <property type="evidence" value="ECO:0007669"/>
    <property type="project" value="TreeGrafter"/>
</dbReference>
<dbReference type="SUPFAM" id="SSF55347">
    <property type="entry name" value="Glyceraldehyde-3-phosphate dehydrogenase-like, C-terminal domain"/>
    <property type="match status" value="1"/>
</dbReference>
<comment type="pathway">
    <text evidence="1">Carbohydrate degradation; pentose phosphate pathway; D-ribulose 5-phosphate from D-glucose 6-phosphate (oxidative stage): step 1/3.</text>
</comment>
<dbReference type="InterPro" id="IPR001282">
    <property type="entry name" value="G6P_DH"/>
</dbReference>
<dbReference type="GO" id="GO:0050661">
    <property type="term" value="F:NADP binding"/>
    <property type="evidence" value="ECO:0007669"/>
    <property type="project" value="InterPro"/>
</dbReference>
<dbReference type="InterPro" id="IPR022675">
    <property type="entry name" value="G6P_DH_C"/>
</dbReference>
<evidence type="ECO:0000259" key="10">
    <source>
        <dbReference type="Pfam" id="PF02781"/>
    </source>
</evidence>
<reference evidence="11" key="1">
    <citation type="submission" date="2021-01" db="EMBL/GenBank/DDBJ databases">
        <title>Adiantum capillus-veneris genome.</title>
        <authorList>
            <person name="Fang Y."/>
            <person name="Liao Q."/>
        </authorList>
    </citation>
    <scope>NUCLEOTIDE SEQUENCE</scope>
    <source>
        <strain evidence="11">H3</strain>
        <tissue evidence="11">Leaf</tissue>
    </source>
</reference>
<dbReference type="EMBL" id="JABFUD020000015">
    <property type="protein sequence ID" value="KAI5069076.1"/>
    <property type="molecule type" value="Genomic_DNA"/>
</dbReference>
<dbReference type="PANTHER" id="PTHR23429">
    <property type="entry name" value="GLUCOSE-6-PHOSPHATE 1-DEHYDROGENASE G6PD"/>
    <property type="match status" value="1"/>
</dbReference>
<dbReference type="AlphaFoldDB" id="A0A9D4UKI0"/>
<keyword evidence="5" id="KW-0521">NADP</keyword>
<dbReference type="PRINTS" id="PR00079">
    <property type="entry name" value="G6PDHDRGNASE"/>
</dbReference>
<evidence type="ECO:0000313" key="12">
    <source>
        <dbReference type="Proteomes" id="UP000886520"/>
    </source>
</evidence>
<evidence type="ECO:0000256" key="3">
    <source>
        <dbReference type="ARBA" id="ARBA00013019"/>
    </source>
</evidence>
<evidence type="ECO:0000256" key="2">
    <source>
        <dbReference type="ARBA" id="ARBA00009975"/>
    </source>
</evidence>
<gene>
    <name evidence="11" type="ORF">GOP47_0015377</name>
</gene>
<dbReference type="OrthoDB" id="60984at2759"/>
<keyword evidence="12" id="KW-1185">Reference proteome</keyword>
<comment type="similarity">
    <text evidence="2">Belongs to the glucose-6-phosphate dehydrogenase family.</text>
</comment>
<accession>A0A9D4UKI0</accession>
<sequence>MLCYRFADFFTICGQAIISVDGSPSYPRLIAQYAGHGIMLLLSFFPENQHKDFTKELHRLQKGPNTKESSVLPDQQSQKSTKGKEHMQSQQRGAEQTSESECLSIIILGAHERFSKQKLFSALFKLYVQGFFKNIKVRFFGYSNERLKDEEYLRGLRRCLERGKAVSSQEIVVELFLRSVSYIPGRYDDESSFRILENKVAAHEDNTNCQRGRLFYFALEPDFYAAVGKLIKENCMSTGGWNRVIIENPFEKDCEACEELGHWFTQEEIYRVDYYLGKEVVQDLLFMRFTNRLFLPIWNRDHIKQIKIVVKEEFGTEGSFNEKSIIRNIIQGHLLQVLCFLAMERPVSLKEDDIRDEKMKILKSI</sequence>
<evidence type="ECO:0000259" key="9">
    <source>
        <dbReference type="Pfam" id="PF00479"/>
    </source>
</evidence>
<name>A0A9D4UKI0_ADICA</name>
<feature type="region of interest" description="Disordered" evidence="8">
    <location>
        <begin position="63"/>
        <end position="96"/>
    </location>
</feature>
<dbReference type="Pfam" id="PF02781">
    <property type="entry name" value="G6PD_C"/>
    <property type="match status" value="1"/>
</dbReference>
<feature type="domain" description="Glucose-6-phosphate dehydrogenase NAD-binding" evidence="9">
    <location>
        <begin position="106"/>
        <end position="282"/>
    </location>
</feature>
<feature type="domain" description="Glucose-6-phosphate dehydrogenase C-terminal" evidence="10">
    <location>
        <begin position="286"/>
        <end position="365"/>
    </location>
</feature>
<evidence type="ECO:0000256" key="7">
    <source>
        <dbReference type="ARBA" id="ARBA00023277"/>
    </source>
</evidence>
<keyword evidence="4" id="KW-0313">Glucose metabolism</keyword>
<evidence type="ECO:0000313" key="11">
    <source>
        <dbReference type="EMBL" id="KAI5069076.1"/>
    </source>
</evidence>
<evidence type="ECO:0000256" key="6">
    <source>
        <dbReference type="ARBA" id="ARBA00023002"/>
    </source>
</evidence>
<evidence type="ECO:0000256" key="1">
    <source>
        <dbReference type="ARBA" id="ARBA00004937"/>
    </source>
</evidence>
<dbReference type="Proteomes" id="UP000886520">
    <property type="component" value="Chromosome 15"/>
</dbReference>
<dbReference type="SUPFAM" id="SSF51735">
    <property type="entry name" value="NAD(P)-binding Rossmann-fold domains"/>
    <property type="match status" value="1"/>
</dbReference>
<dbReference type="Gene3D" id="3.40.50.720">
    <property type="entry name" value="NAD(P)-binding Rossmann-like Domain"/>
    <property type="match status" value="1"/>
</dbReference>
<dbReference type="GO" id="GO:0009051">
    <property type="term" value="P:pentose-phosphate shunt, oxidative branch"/>
    <property type="evidence" value="ECO:0007669"/>
    <property type="project" value="TreeGrafter"/>
</dbReference>
<evidence type="ECO:0000256" key="4">
    <source>
        <dbReference type="ARBA" id="ARBA00022526"/>
    </source>
</evidence>
<dbReference type="PANTHER" id="PTHR23429:SF0">
    <property type="entry name" value="GLUCOSE-6-PHOSPHATE 1-DEHYDROGENASE"/>
    <property type="match status" value="1"/>
</dbReference>